<protein>
    <recommendedName>
        <fullName evidence="3">DUF2059 domain-containing protein</fullName>
    </recommendedName>
</protein>
<reference evidence="1 2" key="1">
    <citation type="submission" date="2019-03" db="EMBL/GenBank/DDBJ databases">
        <title>Rhodobacteraceae bacterium SM1902, a new member of the family Rhodobacteraceae isolated from Yantai.</title>
        <authorList>
            <person name="Sun Y."/>
        </authorList>
    </citation>
    <scope>NUCLEOTIDE SEQUENCE [LARGE SCALE GENOMIC DNA]</scope>
    <source>
        <strain evidence="1 2">SM1902</strain>
    </source>
</reference>
<comment type="caution">
    <text evidence="1">The sequence shown here is derived from an EMBL/GenBank/DDBJ whole genome shotgun (WGS) entry which is preliminary data.</text>
</comment>
<organism evidence="1 2">
    <name type="scientific">Meridianimarinicoccus aquatilis</name>
    <dbReference type="NCBI Taxonomy" id="2552766"/>
    <lineage>
        <taxon>Bacteria</taxon>
        <taxon>Pseudomonadati</taxon>
        <taxon>Pseudomonadota</taxon>
        <taxon>Alphaproteobacteria</taxon>
        <taxon>Rhodobacterales</taxon>
        <taxon>Paracoccaceae</taxon>
        <taxon>Meridianimarinicoccus</taxon>
    </lineage>
</organism>
<dbReference type="EMBL" id="SMZO01000002">
    <property type="protein sequence ID" value="TDL91205.1"/>
    <property type="molecule type" value="Genomic_DNA"/>
</dbReference>
<evidence type="ECO:0000313" key="1">
    <source>
        <dbReference type="EMBL" id="TDL91205.1"/>
    </source>
</evidence>
<accession>A0A4R6B473</accession>
<evidence type="ECO:0000313" key="2">
    <source>
        <dbReference type="Proteomes" id="UP000294562"/>
    </source>
</evidence>
<dbReference type="RefSeq" id="WP_133341046.1">
    <property type="nucleotide sequence ID" value="NZ_SMZO01000002.1"/>
</dbReference>
<evidence type="ECO:0008006" key="3">
    <source>
        <dbReference type="Google" id="ProtNLM"/>
    </source>
</evidence>
<dbReference type="Proteomes" id="UP000294562">
    <property type="component" value="Unassembled WGS sequence"/>
</dbReference>
<sequence>MRAITLCLMLFLPTLVQGQARPGSDAVLDAMQIEDLFEVMQEEAIVSGMGLVETMMPGRDLSGWRLTLTRLNAPSRMLPDFRTNFAEALPEDQEDAVLDYLTSPRGQRIVDLELSARVALNEPDIQDIVLERFEQMQRDNDPRAEVLTKFIDVNDLVEANVLGALNANAAFLQGLRSGEDVPGFLGGGDILAEVWAQEPEIRSSTQDWLNAFVSLAYRPLSDEELQRHIAFSESMAGQAMNDALFAAFDVTFTQLSLDTGTALARLMGSEDL</sequence>
<proteinExistence type="predicted"/>
<name>A0A4R6B473_9RHOB</name>
<gene>
    <name evidence="1" type="ORF">E2L05_01085</name>
</gene>
<dbReference type="OrthoDB" id="7841298at2"/>
<keyword evidence="2" id="KW-1185">Reference proteome</keyword>
<dbReference type="AlphaFoldDB" id="A0A4R6B473"/>